<dbReference type="AlphaFoldDB" id="A0A4R6JRW5"/>
<proteinExistence type="predicted"/>
<comment type="caution">
    <text evidence="2">The sequence shown here is derived from an EMBL/GenBank/DDBJ whole genome shotgun (WGS) entry which is preliminary data.</text>
</comment>
<keyword evidence="1" id="KW-0472">Membrane</keyword>
<evidence type="ECO:0000313" key="2">
    <source>
        <dbReference type="EMBL" id="TDO37676.1"/>
    </source>
</evidence>
<reference evidence="2 3" key="1">
    <citation type="submission" date="2019-03" db="EMBL/GenBank/DDBJ databases">
        <title>Sequencing the genomes of 1000 actinobacteria strains.</title>
        <authorList>
            <person name="Klenk H.-P."/>
        </authorList>
    </citation>
    <scope>NUCLEOTIDE SEQUENCE [LARGE SCALE GENOMIC DNA]</scope>
    <source>
        <strain evidence="2 3">DSM 43805</strain>
    </source>
</reference>
<name>A0A4R6JRW5_9ACTN</name>
<protein>
    <submittedName>
        <fullName evidence="2">Uncharacterized protein</fullName>
    </submittedName>
</protein>
<evidence type="ECO:0000256" key="1">
    <source>
        <dbReference type="SAM" id="Phobius"/>
    </source>
</evidence>
<keyword evidence="1" id="KW-1133">Transmembrane helix</keyword>
<accession>A0A4R6JRW5</accession>
<gene>
    <name evidence="2" type="ORF">C8E87_1309</name>
</gene>
<feature type="transmembrane region" description="Helical" evidence="1">
    <location>
        <begin position="28"/>
        <end position="46"/>
    </location>
</feature>
<evidence type="ECO:0000313" key="3">
    <source>
        <dbReference type="Proteomes" id="UP000294901"/>
    </source>
</evidence>
<dbReference type="EMBL" id="SNWR01000001">
    <property type="protein sequence ID" value="TDO37676.1"/>
    <property type="molecule type" value="Genomic_DNA"/>
</dbReference>
<organism evidence="2 3">
    <name type="scientific">Paractinoplanes brasiliensis</name>
    <dbReference type="NCBI Taxonomy" id="52695"/>
    <lineage>
        <taxon>Bacteria</taxon>
        <taxon>Bacillati</taxon>
        <taxon>Actinomycetota</taxon>
        <taxon>Actinomycetes</taxon>
        <taxon>Micromonosporales</taxon>
        <taxon>Micromonosporaceae</taxon>
        <taxon>Paractinoplanes</taxon>
    </lineage>
</organism>
<dbReference type="Proteomes" id="UP000294901">
    <property type="component" value="Unassembled WGS sequence"/>
</dbReference>
<dbReference type="RefSeq" id="WP_166661101.1">
    <property type="nucleotide sequence ID" value="NZ_BOMD01000093.1"/>
</dbReference>
<sequence length="48" mass="4744">MAIALFLLAGFLVGGVIQLVRSGATKFSIGLVGVLAALATAGGILWSV</sequence>
<keyword evidence="3" id="KW-1185">Reference proteome</keyword>
<keyword evidence="1" id="KW-0812">Transmembrane</keyword>